<accession>A0A1G6DID3</accession>
<name>A0A1G6DID3_9STRE</name>
<protein>
    <submittedName>
        <fullName evidence="1">Uncharacterized protein</fullName>
    </submittedName>
</protein>
<proteinExistence type="predicted"/>
<reference evidence="1 2" key="1">
    <citation type="submission" date="2016-10" db="EMBL/GenBank/DDBJ databases">
        <authorList>
            <person name="de Groot N.N."/>
        </authorList>
    </citation>
    <scope>NUCLEOTIDE SEQUENCE [LARGE SCALE GENOMIC DNA]</scope>
    <source>
        <strain evidence="1 2">A-4</strain>
    </source>
</reference>
<sequence>MEVFTARSRYRSEGMTWVWYRNDEEEVHSNLQLSEVFRLIRQELDKFVDEGILTKEQAYDLSNDWLAYDEFVEGLMYA</sequence>
<dbReference type="AlphaFoldDB" id="A0A1G6DID3"/>
<dbReference type="RefSeq" id="WP_074486673.1">
    <property type="nucleotide sequence ID" value="NZ_FMXP01000040.1"/>
</dbReference>
<gene>
    <name evidence="1" type="ORF">SAMN02910293_02220</name>
</gene>
<evidence type="ECO:0000313" key="1">
    <source>
        <dbReference type="EMBL" id="SDB44886.1"/>
    </source>
</evidence>
<organism evidence="1 2">
    <name type="scientific">Streptococcus henryi</name>
    <dbReference type="NCBI Taxonomy" id="439219"/>
    <lineage>
        <taxon>Bacteria</taxon>
        <taxon>Bacillati</taxon>
        <taxon>Bacillota</taxon>
        <taxon>Bacilli</taxon>
        <taxon>Lactobacillales</taxon>
        <taxon>Streptococcaceae</taxon>
        <taxon>Streptococcus</taxon>
    </lineage>
</organism>
<dbReference type="Proteomes" id="UP000182508">
    <property type="component" value="Unassembled WGS sequence"/>
</dbReference>
<evidence type="ECO:0000313" key="2">
    <source>
        <dbReference type="Proteomes" id="UP000182508"/>
    </source>
</evidence>
<dbReference type="EMBL" id="FMXP01000040">
    <property type="protein sequence ID" value="SDB44886.1"/>
    <property type="molecule type" value="Genomic_DNA"/>
</dbReference>
<keyword evidence="2" id="KW-1185">Reference proteome</keyword>
<dbReference type="STRING" id="439219.SAMN02910293_02220"/>